<dbReference type="InterPro" id="IPR040449">
    <property type="entry name" value="Peptidase_S66_N"/>
</dbReference>
<reference evidence="5 6" key="1">
    <citation type="submission" date="2023-04" db="EMBL/GenBank/DDBJ databases">
        <title>Fusibacter bizertensis strain WBS, isolated from littoral bottom sediments of the Arctic seas - biochemical and genomic analysis.</title>
        <authorList>
            <person name="Brioukhanov A.L."/>
        </authorList>
    </citation>
    <scope>NUCLEOTIDE SEQUENCE [LARGE SCALE GENOMIC DNA]</scope>
    <source>
        <strain evidence="5 6">WBS</strain>
    </source>
</reference>
<evidence type="ECO:0000256" key="1">
    <source>
        <dbReference type="ARBA" id="ARBA00010233"/>
    </source>
</evidence>
<dbReference type="InterPro" id="IPR027478">
    <property type="entry name" value="LdcA_N"/>
</dbReference>
<keyword evidence="6" id="KW-1185">Reference proteome</keyword>
<accession>A0ABT6NAS0</accession>
<feature type="domain" description="LD-carboxypeptidase N-terminal" evidence="3">
    <location>
        <begin position="25"/>
        <end position="145"/>
    </location>
</feature>
<dbReference type="Gene3D" id="3.50.30.60">
    <property type="entry name" value="LD-carboxypeptidase A C-terminal domain-like"/>
    <property type="match status" value="1"/>
</dbReference>
<proteinExistence type="inferred from homology"/>
<comment type="similarity">
    <text evidence="1">Belongs to the peptidase S66 family.</text>
</comment>
<sequence length="356" mass="40000">MANFILNALDELIRPSGLKRGDKIMAVSLSWGGAGEPGIIQRYKLAKNRLETEFGFIVLEAEHALKGSRFLYDHPELRAKDFMDAFLNPEIKGIFSCIGGDDTLRLLPYIDFDVIRNNPKVFLGYSDTTVNHFMCLKAGLASFYGPAILSEFGENVKMHAFTKDNFIKALMDKSPIGKLEVSDQWTSERIEWTNPENLNILRTMNFEAHGIMCLNGTGQVKGRLIGGCVEVIDWLRGTELWPAASVFQDAILFLETSEEMPTPDNFRYMLRCFAAIGIFDKINGIIMGKPYHEKYFEAYQECLLDVVVHEAGRKALPIIYNINIGHTAPMLTFPIGVLVSIDCDNKTIELLESGII</sequence>
<dbReference type="InterPro" id="IPR003507">
    <property type="entry name" value="S66_fam"/>
</dbReference>
<organism evidence="5 6">
    <name type="scientific">Fusibacter bizertensis</name>
    <dbReference type="NCBI Taxonomy" id="1488331"/>
    <lineage>
        <taxon>Bacteria</taxon>
        <taxon>Bacillati</taxon>
        <taxon>Bacillota</taxon>
        <taxon>Clostridia</taxon>
        <taxon>Eubacteriales</taxon>
        <taxon>Eubacteriales Family XII. Incertae Sedis</taxon>
        <taxon>Fusibacter</taxon>
    </lineage>
</organism>
<dbReference type="Pfam" id="PF02016">
    <property type="entry name" value="Peptidase_S66"/>
    <property type="match status" value="1"/>
</dbReference>
<dbReference type="Proteomes" id="UP001158045">
    <property type="component" value="Unassembled WGS sequence"/>
</dbReference>
<evidence type="ECO:0000259" key="4">
    <source>
        <dbReference type="Pfam" id="PF17676"/>
    </source>
</evidence>
<dbReference type="InterPro" id="IPR029062">
    <property type="entry name" value="Class_I_gatase-like"/>
</dbReference>
<evidence type="ECO:0000313" key="6">
    <source>
        <dbReference type="Proteomes" id="UP001158045"/>
    </source>
</evidence>
<feature type="domain" description="LD-carboxypeptidase C-terminal" evidence="4">
    <location>
        <begin position="221"/>
        <end position="340"/>
    </location>
</feature>
<evidence type="ECO:0000259" key="3">
    <source>
        <dbReference type="Pfam" id="PF02016"/>
    </source>
</evidence>
<dbReference type="InterPro" id="IPR027461">
    <property type="entry name" value="Carboxypeptidase_A_C_sf"/>
</dbReference>
<dbReference type="Pfam" id="PF17676">
    <property type="entry name" value="Peptidase_S66C"/>
    <property type="match status" value="1"/>
</dbReference>
<name>A0ABT6NAS0_9FIRM</name>
<dbReference type="Gene3D" id="3.40.50.10740">
    <property type="entry name" value="Class I glutamine amidotransferase-like"/>
    <property type="match status" value="1"/>
</dbReference>
<dbReference type="PANTHER" id="PTHR30237">
    <property type="entry name" value="MURAMOYLTETRAPEPTIDE CARBOXYPEPTIDASE"/>
    <property type="match status" value="1"/>
</dbReference>
<keyword evidence="2" id="KW-0378">Hydrolase</keyword>
<dbReference type="SUPFAM" id="SSF52317">
    <property type="entry name" value="Class I glutamine amidotransferase-like"/>
    <property type="match status" value="1"/>
</dbReference>
<gene>
    <name evidence="5" type="ORF">QE109_05145</name>
</gene>
<dbReference type="PANTHER" id="PTHR30237:SF4">
    <property type="entry name" value="LD-CARBOXYPEPTIDASE C-TERMINAL DOMAIN-CONTAINING PROTEIN"/>
    <property type="match status" value="1"/>
</dbReference>
<dbReference type="CDD" id="cd07062">
    <property type="entry name" value="Peptidase_S66_mccF_like"/>
    <property type="match status" value="1"/>
</dbReference>
<evidence type="ECO:0000313" key="5">
    <source>
        <dbReference type="EMBL" id="MDH8677521.1"/>
    </source>
</evidence>
<dbReference type="PIRSF" id="PIRSF028757">
    <property type="entry name" value="LD-carboxypeptidase"/>
    <property type="match status" value="1"/>
</dbReference>
<evidence type="ECO:0000256" key="2">
    <source>
        <dbReference type="ARBA" id="ARBA00022801"/>
    </source>
</evidence>
<dbReference type="EMBL" id="JARYZI010000002">
    <property type="protein sequence ID" value="MDH8677521.1"/>
    <property type="molecule type" value="Genomic_DNA"/>
</dbReference>
<comment type="caution">
    <text evidence="5">The sequence shown here is derived from an EMBL/GenBank/DDBJ whole genome shotgun (WGS) entry which is preliminary data.</text>
</comment>
<dbReference type="SUPFAM" id="SSF141986">
    <property type="entry name" value="LD-carboxypeptidase A C-terminal domain-like"/>
    <property type="match status" value="1"/>
</dbReference>
<dbReference type="InterPro" id="IPR040921">
    <property type="entry name" value="Peptidase_S66C"/>
</dbReference>
<protein>
    <submittedName>
        <fullName evidence="5">LD-carboxypeptidase</fullName>
    </submittedName>
</protein>
<dbReference type="RefSeq" id="WP_281093336.1">
    <property type="nucleotide sequence ID" value="NZ_JARYZI010000002.1"/>
</dbReference>